<comment type="caution">
    <text evidence="1">The sequence shown here is derived from an EMBL/GenBank/DDBJ whole genome shotgun (WGS) entry which is preliminary data.</text>
</comment>
<organism evidence="1 2">
    <name type="scientific">Cichorium intybus</name>
    <name type="common">Chicory</name>
    <dbReference type="NCBI Taxonomy" id="13427"/>
    <lineage>
        <taxon>Eukaryota</taxon>
        <taxon>Viridiplantae</taxon>
        <taxon>Streptophyta</taxon>
        <taxon>Embryophyta</taxon>
        <taxon>Tracheophyta</taxon>
        <taxon>Spermatophyta</taxon>
        <taxon>Magnoliopsida</taxon>
        <taxon>eudicotyledons</taxon>
        <taxon>Gunneridae</taxon>
        <taxon>Pentapetalae</taxon>
        <taxon>asterids</taxon>
        <taxon>campanulids</taxon>
        <taxon>Asterales</taxon>
        <taxon>Asteraceae</taxon>
        <taxon>Cichorioideae</taxon>
        <taxon>Cichorieae</taxon>
        <taxon>Cichoriinae</taxon>
        <taxon>Cichorium</taxon>
    </lineage>
</organism>
<dbReference type="EMBL" id="CM042009">
    <property type="protein sequence ID" value="KAI3791491.1"/>
    <property type="molecule type" value="Genomic_DNA"/>
</dbReference>
<proteinExistence type="predicted"/>
<sequence length="154" mass="16807">MKKGLPPDGVLRDPPPRSIDSEDSNGTDSSSIVMNCEAEVMIASDKSTVDCFGISPSPRAPINRGIVEEFEHSLLKINDVEAIEGSKIITGSPVPLIPKVKTIIETIQGNDLILIGSKDSIHVADWSNLHALRELIIWLLKIKGIRKCNRRNGC</sequence>
<reference evidence="2" key="1">
    <citation type="journal article" date="2022" name="Mol. Ecol. Resour.">
        <title>The genomes of chicory, endive, great burdock and yacon provide insights into Asteraceae palaeo-polyploidization history and plant inulin production.</title>
        <authorList>
            <person name="Fan W."/>
            <person name="Wang S."/>
            <person name="Wang H."/>
            <person name="Wang A."/>
            <person name="Jiang F."/>
            <person name="Liu H."/>
            <person name="Zhao H."/>
            <person name="Xu D."/>
            <person name="Zhang Y."/>
        </authorList>
    </citation>
    <scope>NUCLEOTIDE SEQUENCE [LARGE SCALE GENOMIC DNA]</scope>
    <source>
        <strain evidence="2">cv. Punajuju</strain>
    </source>
</reference>
<gene>
    <name evidence="1" type="ORF">L2E82_05263</name>
</gene>
<dbReference type="Proteomes" id="UP001055811">
    <property type="component" value="Linkage Group LG01"/>
</dbReference>
<accession>A0ACB9H857</accession>
<protein>
    <submittedName>
        <fullName evidence="1">Uncharacterized protein</fullName>
    </submittedName>
</protein>
<reference evidence="1 2" key="2">
    <citation type="journal article" date="2022" name="Mol. Ecol. Resour.">
        <title>The genomes of chicory, endive, great burdock and yacon provide insights into Asteraceae paleo-polyploidization history and plant inulin production.</title>
        <authorList>
            <person name="Fan W."/>
            <person name="Wang S."/>
            <person name="Wang H."/>
            <person name="Wang A."/>
            <person name="Jiang F."/>
            <person name="Liu H."/>
            <person name="Zhao H."/>
            <person name="Xu D."/>
            <person name="Zhang Y."/>
        </authorList>
    </citation>
    <scope>NUCLEOTIDE SEQUENCE [LARGE SCALE GENOMIC DNA]</scope>
    <source>
        <strain evidence="2">cv. Punajuju</strain>
        <tissue evidence="1">Leaves</tissue>
    </source>
</reference>
<keyword evidence="2" id="KW-1185">Reference proteome</keyword>
<evidence type="ECO:0000313" key="1">
    <source>
        <dbReference type="EMBL" id="KAI3791491.1"/>
    </source>
</evidence>
<name>A0ACB9H857_CICIN</name>
<evidence type="ECO:0000313" key="2">
    <source>
        <dbReference type="Proteomes" id="UP001055811"/>
    </source>
</evidence>